<dbReference type="InterPro" id="IPR013780">
    <property type="entry name" value="Glyco_hydro_b"/>
</dbReference>
<dbReference type="Gene3D" id="3.90.400.10">
    <property type="entry name" value="Oligo-1,6-glucosidase, Domain 2"/>
    <property type="match status" value="1"/>
</dbReference>
<dbReference type="Gene3D" id="3.20.20.80">
    <property type="entry name" value="Glycosidases"/>
    <property type="match status" value="1"/>
</dbReference>
<dbReference type="EMBL" id="JAVRRT010000010">
    <property type="protein sequence ID" value="KAK5168362.1"/>
    <property type="molecule type" value="Genomic_DNA"/>
</dbReference>
<evidence type="ECO:0000256" key="2">
    <source>
        <dbReference type="ARBA" id="ARBA00022801"/>
    </source>
</evidence>
<keyword evidence="3" id="KW-0325">Glycoprotein</keyword>
<dbReference type="GO" id="GO:0005987">
    <property type="term" value="P:sucrose catabolic process"/>
    <property type="evidence" value="ECO:0007669"/>
    <property type="project" value="TreeGrafter"/>
</dbReference>
<keyword evidence="5" id="KW-0462">Maltose metabolism</keyword>
<dbReference type="GO" id="GO:0033934">
    <property type="term" value="F:glucan 1,4-alpha-maltotriohydrolase activity"/>
    <property type="evidence" value="ECO:0007669"/>
    <property type="project" value="TreeGrafter"/>
</dbReference>
<dbReference type="InterPro" id="IPR006047">
    <property type="entry name" value="GH13_cat_dom"/>
</dbReference>
<sequence>MSSNTFSSPAWWKESCIYQIYPASFKSSPNNKSGWGDIKGITSKLDYLKDLGVDILWLSPIFKSPQVDMGYDISDYKDIDPTYGSLDDVDELISKLKDRDMKLMMDLVVNHTSDQHAWFQDSRSSKTSSKRDWYIWQPPRYDADGNRQPPNNWALILGEANSAWTWDEHTQEYFLALFTPEQPDLNWRNPAVREAVHDVLRFWLDRGVCGFRMDVINHISKVSGYPDAKIIDPSAPYQPGHAHYANGPELHNYLQEIHSEVLSKYPTITVGEMPFVKDDSEILRVVSPDRNELNMIFIFELVDVDNVPGSFRLTRHEWHPRDLRRIVSRWQNVMQECNGWNSVFIENHDNPRSLTRYVDDSDQFRDLGAKLLALMQSTLSGTLYVYQGEELGMRDLPPEIPPEEYRDIESQNFWRKSLSLYPNNEKGGLDDARKTLQRKARDHARTPVPWSPEGPNAGFCDEGVEPWMCLNPDFTSYNASAQQNPPEGSGEGLTVFQFWRRALRNRKEHANTFVYGTFTELPSNATEEVFAYTKTAADGKEAFVVVLNFSGKEVEWAVPEGVSVERWVAGNWDDDGADKGTSGEIKLRAWEGLLGMVKV</sequence>
<dbReference type="FunFam" id="3.20.20.80:FF:000064">
    <property type="entry name" value="Oligo-1,6-glucosidase"/>
    <property type="match status" value="1"/>
</dbReference>
<keyword evidence="2" id="KW-0378">Hydrolase</keyword>
<keyword evidence="8" id="KW-1185">Reference proteome</keyword>
<dbReference type="SUPFAM" id="SSF51445">
    <property type="entry name" value="(Trans)glycosidases"/>
    <property type="match status" value="1"/>
</dbReference>
<organism evidence="7 8">
    <name type="scientific">Saxophila tyrrhenica</name>
    <dbReference type="NCBI Taxonomy" id="1690608"/>
    <lineage>
        <taxon>Eukaryota</taxon>
        <taxon>Fungi</taxon>
        <taxon>Dikarya</taxon>
        <taxon>Ascomycota</taxon>
        <taxon>Pezizomycotina</taxon>
        <taxon>Dothideomycetes</taxon>
        <taxon>Dothideomycetidae</taxon>
        <taxon>Mycosphaerellales</taxon>
        <taxon>Extremaceae</taxon>
        <taxon>Saxophila</taxon>
    </lineage>
</organism>
<dbReference type="PANTHER" id="PTHR10357:SF232">
    <property type="entry name" value="GLYCOSYL HYDROLASE FAMILY 13 CATALYTIC DOMAIN-CONTAINING PROTEIN"/>
    <property type="match status" value="1"/>
</dbReference>
<dbReference type="InterPro" id="IPR045857">
    <property type="entry name" value="O16G_dom_2"/>
</dbReference>
<dbReference type="GO" id="GO:0004574">
    <property type="term" value="F:oligo-1,6-glucosidase activity"/>
    <property type="evidence" value="ECO:0007669"/>
    <property type="project" value="TreeGrafter"/>
</dbReference>
<evidence type="ECO:0000313" key="8">
    <source>
        <dbReference type="Proteomes" id="UP001337655"/>
    </source>
</evidence>
<evidence type="ECO:0000256" key="1">
    <source>
        <dbReference type="ARBA" id="ARBA00008061"/>
    </source>
</evidence>
<dbReference type="SUPFAM" id="SSF51011">
    <property type="entry name" value="Glycosyl hydrolase domain"/>
    <property type="match status" value="1"/>
</dbReference>
<proteinExistence type="inferred from homology"/>
<name>A0AAV9P6C2_9PEZI</name>
<evidence type="ECO:0000256" key="3">
    <source>
        <dbReference type="ARBA" id="ARBA00023180"/>
    </source>
</evidence>
<evidence type="ECO:0000256" key="5">
    <source>
        <dbReference type="ARBA" id="ARBA00026248"/>
    </source>
</evidence>
<dbReference type="Gene3D" id="2.60.40.1180">
    <property type="entry name" value="Golgi alpha-mannosidase II"/>
    <property type="match status" value="1"/>
</dbReference>
<dbReference type="RefSeq" id="XP_064657972.1">
    <property type="nucleotide sequence ID" value="XM_064804171.1"/>
</dbReference>
<feature type="domain" description="Glycosyl hydrolase family 13 catalytic" evidence="6">
    <location>
        <begin position="19"/>
        <end position="445"/>
    </location>
</feature>
<dbReference type="CDD" id="cd11333">
    <property type="entry name" value="AmyAc_SI_OligoGlu_DGase"/>
    <property type="match status" value="1"/>
</dbReference>
<dbReference type="GO" id="GO:0004575">
    <property type="term" value="F:sucrose alpha-glucosidase activity"/>
    <property type="evidence" value="ECO:0007669"/>
    <property type="project" value="TreeGrafter"/>
</dbReference>
<dbReference type="GO" id="GO:0000025">
    <property type="term" value="P:maltose catabolic process"/>
    <property type="evidence" value="ECO:0007669"/>
    <property type="project" value="TreeGrafter"/>
</dbReference>
<accession>A0AAV9P6C2</accession>
<evidence type="ECO:0000256" key="4">
    <source>
        <dbReference type="ARBA" id="ARBA00023295"/>
    </source>
</evidence>
<dbReference type="FunFam" id="3.90.400.10:FF:000001">
    <property type="entry name" value="Maltase A3, isoform A"/>
    <property type="match status" value="1"/>
</dbReference>
<comment type="similarity">
    <text evidence="1">Belongs to the glycosyl hydrolase 13 family.</text>
</comment>
<dbReference type="AlphaFoldDB" id="A0AAV9P6C2"/>
<comment type="caution">
    <text evidence="7">The sequence shown here is derived from an EMBL/GenBank/DDBJ whole genome shotgun (WGS) entry which is preliminary data.</text>
</comment>
<dbReference type="InterPro" id="IPR017853">
    <property type="entry name" value="GH"/>
</dbReference>
<dbReference type="PANTHER" id="PTHR10357">
    <property type="entry name" value="ALPHA-AMYLASE FAMILY MEMBER"/>
    <property type="match status" value="1"/>
</dbReference>
<dbReference type="GeneID" id="89928270"/>
<evidence type="ECO:0000313" key="7">
    <source>
        <dbReference type="EMBL" id="KAK5168362.1"/>
    </source>
</evidence>
<evidence type="ECO:0000259" key="6">
    <source>
        <dbReference type="SMART" id="SM00642"/>
    </source>
</evidence>
<protein>
    <recommendedName>
        <fullName evidence="6">Glycosyl hydrolase family 13 catalytic domain-containing protein</fullName>
    </recommendedName>
</protein>
<gene>
    <name evidence="7" type="ORF">LTR77_006932</name>
</gene>
<dbReference type="GO" id="GO:0004556">
    <property type="term" value="F:alpha-amylase activity"/>
    <property type="evidence" value="ECO:0007669"/>
    <property type="project" value="TreeGrafter"/>
</dbReference>
<keyword evidence="4" id="KW-0326">Glycosidase</keyword>
<reference evidence="7 8" key="1">
    <citation type="submission" date="2023-08" db="EMBL/GenBank/DDBJ databases">
        <title>Black Yeasts Isolated from many extreme environments.</title>
        <authorList>
            <person name="Coleine C."/>
            <person name="Stajich J.E."/>
            <person name="Selbmann L."/>
        </authorList>
    </citation>
    <scope>NUCLEOTIDE SEQUENCE [LARGE SCALE GENOMIC DNA]</scope>
    <source>
        <strain evidence="7 8">CCFEE 5935</strain>
    </source>
</reference>
<dbReference type="Pfam" id="PF00128">
    <property type="entry name" value="Alpha-amylase"/>
    <property type="match status" value="1"/>
</dbReference>
<dbReference type="Proteomes" id="UP001337655">
    <property type="component" value="Unassembled WGS sequence"/>
</dbReference>
<dbReference type="SMART" id="SM00642">
    <property type="entry name" value="Aamy"/>
    <property type="match status" value="1"/>
</dbReference>